<feature type="compositionally biased region" description="Basic and acidic residues" evidence="1">
    <location>
        <begin position="10"/>
        <end position="43"/>
    </location>
</feature>
<dbReference type="Proteomes" id="UP000289738">
    <property type="component" value="Chromosome A09"/>
</dbReference>
<sequence>MKKKRKKERKGKERIGETVRREGRRKERAVHAEPPREERERAAPRHRRPGARPSCPVASPPAASSSPPSHRHQRPELSEMPLREGTSAREETRKKDCRRFALLPSNSYSCRALSPLPLSLNRRHAKSPSLRRAQGERRERLCERERRIRQNSSLGRGVTVVCCRCCCRCWGRRSPSSCAPPSEPFLAGAVAGPMLPV</sequence>
<gene>
    <name evidence="2" type="ORF">Ahy_A09g042073</name>
</gene>
<comment type="caution">
    <text evidence="2">The sequence shown here is derived from an EMBL/GenBank/DDBJ whole genome shotgun (WGS) entry which is preliminary data.</text>
</comment>
<evidence type="ECO:0000256" key="1">
    <source>
        <dbReference type="SAM" id="MobiDB-lite"/>
    </source>
</evidence>
<organism evidence="2 3">
    <name type="scientific">Arachis hypogaea</name>
    <name type="common">Peanut</name>
    <dbReference type="NCBI Taxonomy" id="3818"/>
    <lineage>
        <taxon>Eukaryota</taxon>
        <taxon>Viridiplantae</taxon>
        <taxon>Streptophyta</taxon>
        <taxon>Embryophyta</taxon>
        <taxon>Tracheophyta</taxon>
        <taxon>Spermatophyta</taxon>
        <taxon>Magnoliopsida</taxon>
        <taxon>eudicotyledons</taxon>
        <taxon>Gunneridae</taxon>
        <taxon>Pentapetalae</taxon>
        <taxon>rosids</taxon>
        <taxon>fabids</taxon>
        <taxon>Fabales</taxon>
        <taxon>Fabaceae</taxon>
        <taxon>Papilionoideae</taxon>
        <taxon>50 kb inversion clade</taxon>
        <taxon>dalbergioids sensu lato</taxon>
        <taxon>Dalbergieae</taxon>
        <taxon>Pterocarpus clade</taxon>
        <taxon>Arachis</taxon>
    </lineage>
</organism>
<keyword evidence="3" id="KW-1185">Reference proteome</keyword>
<protein>
    <submittedName>
        <fullName evidence="2">Uncharacterized protein</fullName>
    </submittedName>
</protein>
<dbReference type="EMBL" id="SDMP01000009">
    <property type="protein sequence ID" value="RYR37143.1"/>
    <property type="molecule type" value="Genomic_DNA"/>
</dbReference>
<evidence type="ECO:0000313" key="3">
    <source>
        <dbReference type="Proteomes" id="UP000289738"/>
    </source>
</evidence>
<accession>A0A445BEN3</accession>
<reference evidence="2 3" key="1">
    <citation type="submission" date="2019-01" db="EMBL/GenBank/DDBJ databases">
        <title>Sequencing of cultivated peanut Arachis hypogaea provides insights into genome evolution and oil improvement.</title>
        <authorList>
            <person name="Chen X."/>
        </authorList>
    </citation>
    <scope>NUCLEOTIDE SEQUENCE [LARGE SCALE GENOMIC DNA]</scope>
    <source>
        <strain evidence="3">cv. Fuhuasheng</strain>
        <tissue evidence="2">Leaves</tissue>
    </source>
</reference>
<dbReference type="AlphaFoldDB" id="A0A445BEN3"/>
<feature type="region of interest" description="Disordered" evidence="1">
    <location>
        <begin position="1"/>
        <end position="93"/>
    </location>
</feature>
<feature type="compositionally biased region" description="Low complexity" evidence="1">
    <location>
        <begin position="51"/>
        <end position="68"/>
    </location>
</feature>
<proteinExistence type="predicted"/>
<name>A0A445BEN3_ARAHY</name>
<evidence type="ECO:0000313" key="2">
    <source>
        <dbReference type="EMBL" id="RYR37143.1"/>
    </source>
</evidence>